<evidence type="ECO:0000313" key="3">
    <source>
        <dbReference type="Proteomes" id="UP000215506"/>
    </source>
</evidence>
<dbReference type="InterPro" id="IPR003399">
    <property type="entry name" value="Mce/MlaD"/>
</dbReference>
<keyword evidence="3" id="KW-1185">Reference proteome</keyword>
<dbReference type="Proteomes" id="UP000215506">
    <property type="component" value="Unassembled WGS sequence"/>
</dbReference>
<name>A0A231GY95_9NOCA</name>
<evidence type="ECO:0000313" key="2">
    <source>
        <dbReference type="EMBL" id="OXR41566.1"/>
    </source>
</evidence>
<feature type="domain" description="Mce/MlaD" evidence="1">
    <location>
        <begin position="51"/>
        <end position="125"/>
    </location>
</feature>
<dbReference type="InterPro" id="IPR052336">
    <property type="entry name" value="MlaD_Phospholipid_Transporter"/>
</dbReference>
<evidence type="ECO:0000259" key="1">
    <source>
        <dbReference type="Pfam" id="PF02470"/>
    </source>
</evidence>
<proteinExistence type="predicted"/>
<dbReference type="PANTHER" id="PTHR33371">
    <property type="entry name" value="INTERMEMBRANE PHOSPHOLIPID TRANSPORT SYSTEM BINDING PROTEIN MLAD-RELATED"/>
    <property type="match status" value="1"/>
</dbReference>
<dbReference type="Pfam" id="PF02470">
    <property type="entry name" value="MlaD"/>
    <property type="match status" value="1"/>
</dbReference>
<organism evidence="2 3">
    <name type="scientific">Nocardia cerradoensis</name>
    <dbReference type="NCBI Taxonomy" id="85688"/>
    <lineage>
        <taxon>Bacteria</taxon>
        <taxon>Bacillati</taxon>
        <taxon>Actinomycetota</taxon>
        <taxon>Actinomycetes</taxon>
        <taxon>Mycobacteriales</taxon>
        <taxon>Nocardiaceae</taxon>
        <taxon>Nocardia</taxon>
    </lineage>
</organism>
<accession>A0A231GY95</accession>
<protein>
    <recommendedName>
        <fullName evidence="1">Mce/MlaD domain-containing protein</fullName>
    </recommendedName>
</protein>
<dbReference type="RefSeq" id="WP_051043222.1">
    <property type="nucleotide sequence ID" value="NZ_JAAXOR010000001.1"/>
</dbReference>
<reference evidence="2 3" key="1">
    <citation type="submission" date="2017-07" db="EMBL/GenBank/DDBJ databases">
        <title>First draft Genome Sequence of Nocardia cerradoensis isolated from human infection.</title>
        <authorList>
            <person name="Carrasco G."/>
        </authorList>
    </citation>
    <scope>NUCLEOTIDE SEQUENCE [LARGE SCALE GENOMIC DNA]</scope>
    <source>
        <strain evidence="2 3">CNM20130759</strain>
    </source>
</reference>
<gene>
    <name evidence="2" type="ORF">B7C42_06459</name>
</gene>
<comment type="caution">
    <text evidence="2">The sequence shown here is derived from an EMBL/GenBank/DDBJ whole genome shotgun (WGS) entry which is preliminary data.</text>
</comment>
<sequence>MRRHRARALLRAAFASGDSRRREVRLGLLGLALVVVLPAAAVVTYELPLGKHTYHADLPEAGALTVGDSVRVAGIPVGTVRGLELLADRVRLNFTVDENVFVGDATTLDVRMLTAIGGHYLAVLPAGRKPLGDTVIPADRVRLPYSLMQVFQDAARPIGDIDGGTLRKNFAALASAVPNSPDAVRRLGQAVDSLVDIMNSQREDISQALKVADEYLTAMDRNKEQAFHLISSLRRVEDTVFAKNHEIIAGLTITDRLLARLTALRPIWDSSLKPLVDEIAGIVPELRRFGADTGASLAAVQRTLERLNELVTPQGTVAVDRSAQVVDGGPICVPMPGAGC</sequence>
<dbReference type="PANTHER" id="PTHR33371:SF4">
    <property type="entry name" value="INTERMEMBRANE PHOSPHOLIPID TRANSPORT SYSTEM BINDING PROTEIN MLAD"/>
    <property type="match status" value="1"/>
</dbReference>
<dbReference type="AlphaFoldDB" id="A0A231GY95"/>
<dbReference type="EMBL" id="NGAF01000019">
    <property type="protein sequence ID" value="OXR41566.1"/>
    <property type="molecule type" value="Genomic_DNA"/>
</dbReference>